<dbReference type="GeneID" id="37194150"/>
<sequence>MDKRSTIAISGANGVKRWKYKRAEMGRGMGGGGKINKKCRKLRALRRPRGVGEGEGTGPDRTGEVPCSRGEMPREIKPKLNPGADKLMRNNHREFQCVKTKQKRTSQTKMRIKCDDSSLRKRWKEEEVEEEGESGSEKEETERERRRPRLLRKTREKESLRPRLKHTTRFR</sequence>
<protein>
    <submittedName>
        <fullName evidence="2">Uncharacterized protein</fullName>
    </submittedName>
</protein>
<proteinExistence type="predicted"/>
<evidence type="ECO:0000256" key="1">
    <source>
        <dbReference type="SAM" id="MobiDB-lite"/>
    </source>
</evidence>
<reference evidence="2 3" key="1">
    <citation type="submission" date="2018-02" db="EMBL/GenBank/DDBJ databases">
        <title>The genomes of Aspergillus section Nigri reveals drivers in fungal speciation.</title>
        <authorList>
            <consortium name="DOE Joint Genome Institute"/>
            <person name="Vesth T.C."/>
            <person name="Nybo J."/>
            <person name="Theobald S."/>
            <person name="Brandl J."/>
            <person name="Frisvad J.C."/>
            <person name="Nielsen K.F."/>
            <person name="Lyhne E.K."/>
            <person name="Kogle M.E."/>
            <person name="Kuo A."/>
            <person name="Riley R."/>
            <person name="Clum A."/>
            <person name="Nolan M."/>
            <person name="Lipzen A."/>
            <person name="Salamov A."/>
            <person name="Henrissat B."/>
            <person name="Wiebenga A."/>
            <person name="De vries R.P."/>
            <person name="Grigoriev I.V."/>
            <person name="Mortensen U.H."/>
            <person name="Andersen M.R."/>
            <person name="Baker S.E."/>
        </authorList>
    </citation>
    <scope>NUCLEOTIDE SEQUENCE [LARGE SCALE GENOMIC DNA]</scope>
    <source>
        <strain evidence="2 3">CBS 101889</strain>
    </source>
</reference>
<dbReference type="VEuPathDB" id="FungiDB:BO97DRAFT_104902"/>
<evidence type="ECO:0000313" key="2">
    <source>
        <dbReference type="EMBL" id="RAL11117.1"/>
    </source>
</evidence>
<dbReference type="AlphaFoldDB" id="A0A395HTH5"/>
<keyword evidence="3" id="KW-1185">Reference proteome</keyword>
<feature type="region of interest" description="Disordered" evidence="1">
    <location>
        <begin position="45"/>
        <end position="171"/>
    </location>
</feature>
<feature type="compositionally biased region" description="Basic and acidic residues" evidence="1">
    <location>
        <begin position="135"/>
        <end position="145"/>
    </location>
</feature>
<feature type="compositionally biased region" description="Basic and acidic residues" evidence="1">
    <location>
        <begin position="86"/>
        <end position="96"/>
    </location>
</feature>
<organism evidence="2 3">
    <name type="scientific">Aspergillus homomorphus (strain CBS 101889)</name>
    <dbReference type="NCBI Taxonomy" id="1450537"/>
    <lineage>
        <taxon>Eukaryota</taxon>
        <taxon>Fungi</taxon>
        <taxon>Dikarya</taxon>
        <taxon>Ascomycota</taxon>
        <taxon>Pezizomycotina</taxon>
        <taxon>Eurotiomycetes</taxon>
        <taxon>Eurotiomycetidae</taxon>
        <taxon>Eurotiales</taxon>
        <taxon>Aspergillaceae</taxon>
        <taxon>Aspergillus</taxon>
        <taxon>Aspergillus subgen. Circumdati</taxon>
    </lineage>
</organism>
<feature type="compositionally biased region" description="Basic and acidic residues" evidence="1">
    <location>
        <begin position="112"/>
        <end position="125"/>
    </location>
</feature>
<gene>
    <name evidence="2" type="ORF">BO97DRAFT_104902</name>
</gene>
<dbReference type="RefSeq" id="XP_025550271.1">
    <property type="nucleotide sequence ID" value="XM_025689861.1"/>
</dbReference>
<name>A0A395HTH5_ASPHC</name>
<dbReference type="EMBL" id="KZ824290">
    <property type="protein sequence ID" value="RAL11117.1"/>
    <property type="molecule type" value="Genomic_DNA"/>
</dbReference>
<accession>A0A395HTH5</accession>
<evidence type="ECO:0000313" key="3">
    <source>
        <dbReference type="Proteomes" id="UP000248961"/>
    </source>
</evidence>
<feature type="compositionally biased region" description="Basic residues" evidence="1">
    <location>
        <begin position="162"/>
        <end position="171"/>
    </location>
</feature>
<dbReference type="Proteomes" id="UP000248961">
    <property type="component" value="Unassembled WGS sequence"/>
</dbReference>